<dbReference type="SUPFAM" id="SSF69593">
    <property type="entry name" value="Glycerol-3-phosphate (1)-acyltransferase"/>
    <property type="match status" value="1"/>
</dbReference>
<feature type="transmembrane region" description="Helical" evidence="7">
    <location>
        <begin position="341"/>
        <end position="364"/>
    </location>
</feature>
<keyword evidence="5 7" id="KW-1133">Transmembrane helix</keyword>
<organism evidence="9 10">
    <name type="scientific">Candidatus Akkermansia intestinigallinarum</name>
    <dbReference type="NCBI Taxonomy" id="2838431"/>
    <lineage>
        <taxon>Bacteria</taxon>
        <taxon>Pseudomonadati</taxon>
        <taxon>Verrucomicrobiota</taxon>
        <taxon>Verrucomicrobiia</taxon>
        <taxon>Verrucomicrobiales</taxon>
        <taxon>Akkermansiaceae</taxon>
        <taxon>Akkermansia</taxon>
    </lineage>
</organism>
<feature type="transmembrane region" description="Helical" evidence="7">
    <location>
        <begin position="115"/>
        <end position="132"/>
    </location>
</feature>
<keyword evidence="2" id="KW-0813">Transport</keyword>
<gene>
    <name evidence="9" type="ORF">H9862_01570</name>
</gene>
<evidence type="ECO:0000313" key="10">
    <source>
        <dbReference type="Proteomes" id="UP000823964"/>
    </source>
</evidence>
<feature type="transmembrane region" description="Helical" evidence="7">
    <location>
        <begin position="410"/>
        <end position="428"/>
    </location>
</feature>
<name>A0A9D1VA16_9BACT</name>
<keyword evidence="3" id="KW-1003">Cell membrane</keyword>
<feature type="transmembrane region" description="Helical" evidence="7">
    <location>
        <begin position="283"/>
        <end position="305"/>
    </location>
</feature>
<feature type="transmembrane region" description="Helical" evidence="7">
    <location>
        <begin position="58"/>
        <end position="78"/>
    </location>
</feature>
<comment type="subcellular location">
    <subcellularLocation>
        <location evidence="1">Cell membrane</location>
        <topology evidence="1">Multi-pass membrane protein</topology>
    </subcellularLocation>
</comment>
<evidence type="ECO:0000256" key="7">
    <source>
        <dbReference type="SAM" id="Phobius"/>
    </source>
</evidence>
<feature type="transmembrane region" description="Helical" evidence="7">
    <location>
        <begin position="317"/>
        <end position="335"/>
    </location>
</feature>
<accession>A0A9D1VA16</accession>
<sequence>MAEDEDDFYKEPTRKEWCGFWTLVAVQAQNAFNEKAVQFLLIPLGVWLWSAADSTLEYMLGAIFVLPYILFSPLVGWLADCFCKTRIIQVMSLLQVFVMSCMLFCFYRHDMHAAIIWFSVFATQATILSPAKKGIVKDLLGSRYIGFGSGIIEMSMVFVLLAAQIGVFFWFSHLLSEYSQLPDGTEEAGWSAVIVPTWTFVILALIVSAASFLLPRYPARQRKPFRWSLFYEHFVQIKYLWKDRLLRISELGISFFWCLAGSLFLILIQIAKGLQAHDPTMDFSLQCGILMAWMTGGIVAGGAVASQLCKGKNELGLIPFGAIGITVSALLLSILEPNTLASNIMLSCIGAFGAAYLVPLNAYLQDNCDPANRGNIIAAGNLIDNLMGLVAVALMWVLHEVFGAPPQFQFFVLFLMSVFIMVTSLRLIPQEFIRMVGIWCMKLVYRPRIINPERLPERGGALLVVNHVTYADALFLTMVCPRTVRFIVDAEFMGSRILSWILELFNSLPISAKNPREALLSASQGIQNGDLICIFPEGQLTRSGCLTPIRRGMEMIARRAKAPVIPIYMDGLWGSIFSFYRNRFFTKLPKQLPYAYTVAVGEPQSCDEISSHAVSNAFRKLSAISLENSTVGNKQDLISTLEAIGNHPFLFFRDGSLSGIQLAAALISRQPPPDLPPAASAWVGLLIRSSSDLVMLHRYWLNVSQVCRVNALREHHHLLTTVGHEEPHELVLGVLWPVITGTPVHLIDEPDEVIGPEISQIVGSSHMRRLLLTSIPPRQIPFYDFSNGPDISTPNMRWRPGYASLTSIIISMSMRHSVMKLRDGTIQLGSRPRTRGLLLPGFEVSEGRESGDGITITGPSLASPFSLPNRIYLDESGFLAELS</sequence>
<dbReference type="SMART" id="SM00563">
    <property type="entry name" value="PlsC"/>
    <property type="match status" value="1"/>
</dbReference>
<dbReference type="EMBL" id="DXFQ01000024">
    <property type="protein sequence ID" value="HIX19273.1"/>
    <property type="molecule type" value="Genomic_DNA"/>
</dbReference>
<keyword evidence="4 7" id="KW-0812">Transmembrane</keyword>
<evidence type="ECO:0000259" key="8">
    <source>
        <dbReference type="SMART" id="SM00563"/>
    </source>
</evidence>
<feature type="domain" description="Phospholipid/glycerol acyltransferase" evidence="8">
    <location>
        <begin position="461"/>
        <end position="572"/>
    </location>
</feature>
<proteinExistence type="predicted"/>
<dbReference type="GO" id="GO:0005886">
    <property type="term" value="C:plasma membrane"/>
    <property type="evidence" value="ECO:0007669"/>
    <property type="project" value="UniProtKB-SubCell"/>
</dbReference>
<dbReference type="InterPro" id="IPR002123">
    <property type="entry name" value="Plipid/glycerol_acylTrfase"/>
</dbReference>
<reference evidence="9" key="2">
    <citation type="submission" date="2021-04" db="EMBL/GenBank/DDBJ databases">
        <authorList>
            <person name="Gilroy R."/>
        </authorList>
    </citation>
    <scope>NUCLEOTIDE SEQUENCE</scope>
    <source>
        <strain evidence="9">14975</strain>
    </source>
</reference>
<evidence type="ECO:0000256" key="2">
    <source>
        <dbReference type="ARBA" id="ARBA00022448"/>
    </source>
</evidence>
<dbReference type="Gene3D" id="1.20.1250.20">
    <property type="entry name" value="MFS general substrate transporter like domains"/>
    <property type="match status" value="1"/>
</dbReference>
<evidence type="ECO:0000256" key="6">
    <source>
        <dbReference type="ARBA" id="ARBA00023136"/>
    </source>
</evidence>
<dbReference type="PANTHER" id="PTHR43266">
    <property type="entry name" value="MACROLIDE-EFFLUX PROTEIN"/>
    <property type="match status" value="1"/>
</dbReference>
<evidence type="ECO:0000256" key="3">
    <source>
        <dbReference type="ARBA" id="ARBA00022475"/>
    </source>
</evidence>
<feature type="transmembrane region" description="Helical" evidence="7">
    <location>
        <begin position="190"/>
        <end position="214"/>
    </location>
</feature>
<feature type="transmembrane region" description="Helical" evidence="7">
    <location>
        <begin position="90"/>
        <end position="109"/>
    </location>
</feature>
<dbReference type="SUPFAM" id="SSF103473">
    <property type="entry name" value="MFS general substrate transporter"/>
    <property type="match status" value="1"/>
</dbReference>
<reference evidence="9" key="1">
    <citation type="journal article" date="2021" name="PeerJ">
        <title>Extensive microbial diversity within the chicken gut microbiome revealed by metagenomics and culture.</title>
        <authorList>
            <person name="Gilroy R."/>
            <person name="Ravi A."/>
            <person name="Getino M."/>
            <person name="Pursley I."/>
            <person name="Horton D.L."/>
            <person name="Alikhan N.F."/>
            <person name="Baker D."/>
            <person name="Gharbi K."/>
            <person name="Hall N."/>
            <person name="Watson M."/>
            <person name="Adriaenssens E.M."/>
            <person name="Foster-Nyarko E."/>
            <person name="Jarju S."/>
            <person name="Secka A."/>
            <person name="Antonio M."/>
            <person name="Oren A."/>
            <person name="Chaudhuri R.R."/>
            <person name="La Ragione R."/>
            <person name="Hildebrand F."/>
            <person name="Pallen M.J."/>
        </authorList>
    </citation>
    <scope>NUCLEOTIDE SEQUENCE</scope>
    <source>
        <strain evidence="9">14975</strain>
    </source>
</reference>
<dbReference type="CDD" id="cd06173">
    <property type="entry name" value="MFS_MefA_like"/>
    <property type="match status" value="1"/>
</dbReference>
<dbReference type="Pfam" id="PF07690">
    <property type="entry name" value="MFS_1"/>
    <property type="match status" value="1"/>
</dbReference>
<feature type="transmembrane region" description="Helical" evidence="7">
    <location>
        <begin position="560"/>
        <end position="580"/>
    </location>
</feature>
<dbReference type="GO" id="GO:0016746">
    <property type="term" value="F:acyltransferase activity"/>
    <property type="evidence" value="ECO:0007669"/>
    <property type="project" value="InterPro"/>
</dbReference>
<dbReference type="InterPro" id="IPR036259">
    <property type="entry name" value="MFS_trans_sf"/>
</dbReference>
<dbReference type="InterPro" id="IPR011701">
    <property type="entry name" value="MFS"/>
</dbReference>
<dbReference type="CDD" id="cd07989">
    <property type="entry name" value="LPLAT_AGPAT-like"/>
    <property type="match status" value="1"/>
</dbReference>
<dbReference type="AlphaFoldDB" id="A0A9D1VA16"/>
<feature type="transmembrane region" description="Helical" evidence="7">
    <location>
        <begin position="251"/>
        <end position="271"/>
    </location>
</feature>
<dbReference type="Proteomes" id="UP000823964">
    <property type="component" value="Unassembled WGS sequence"/>
</dbReference>
<feature type="transmembrane region" description="Helical" evidence="7">
    <location>
        <begin position="376"/>
        <end position="398"/>
    </location>
</feature>
<protein>
    <submittedName>
        <fullName evidence="9">MFS transporter</fullName>
    </submittedName>
</protein>
<dbReference type="Pfam" id="PF01553">
    <property type="entry name" value="Acyltransferase"/>
    <property type="match status" value="1"/>
</dbReference>
<keyword evidence="6 7" id="KW-0472">Membrane</keyword>
<evidence type="ECO:0000256" key="4">
    <source>
        <dbReference type="ARBA" id="ARBA00022692"/>
    </source>
</evidence>
<feature type="transmembrane region" description="Helical" evidence="7">
    <location>
        <begin position="144"/>
        <end position="170"/>
    </location>
</feature>
<evidence type="ECO:0000256" key="1">
    <source>
        <dbReference type="ARBA" id="ARBA00004651"/>
    </source>
</evidence>
<dbReference type="PANTHER" id="PTHR43266:SF2">
    <property type="entry name" value="MAJOR FACILITATOR SUPERFAMILY (MFS) PROFILE DOMAIN-CONTAINING PROTEIN"/>
    <property type="match status" value="1"/>
</dbReference>
<evidence type="ECO:0000256" key="5">
    <source>
        <dbReference type="ARBA" id="ARBA00022989"/>
    </source>
</evidence>
<evidence type="ECO:0000313" key="9">
    <source>
        <dbReference type="EMBL" id="HIX19273.1"/>
    </source>
</evidence>
<comment type="caution">
    <text evidence="9">The sequence shown here is derived from an EMBL/GenBank/DDBJ whole genome shotgun (WGS) entry which is preliminary data.</text>
</comment>
<dbReference type="GO" id="GO:0022857">
    <property type="term" value="F:transmembrane transporter activity"/>
    <property type="evidence" value="ECO:0007669"/>
    <property type="project" value="InterPro"/>
</dbReference>